<dbReference type="EMBL" id="JAPFFF010000033">
    <property type="protein sequence ID" value="KAK8844308.1"/>
    <property type="molecule type" value="Genomic_DNA"/>
</dbReference>
<dbReference type="PANTHER" id="PTHR18901">
    <property type="entry name" value="2-DEOXYGLUCOSE-6-PHOSPHATE PHOSPHATASE 2"/>
    <property type="match status" value="1"/>
</dbReference>
<dbReference type="InterPro" id="IPR036412">
    <property type="entry name" value="HAD-like_sf"/>
</dbReference>
<name>A0ABR2HC79_9EUKA</name>
<dbReference type="SFLD" id="SFLDS00003">
    <property type="entry name" value="Haloacid_Dehalogenase"/>
    <property type="match status" value="1"/>
</dbReference>
<comment type="caution">
    <text evidence="1">The sequence shown here is derived from an EMBL/GenBank/DDBJ whole genome shotgun (WGS) entry which is preliminary data.</text>
</comment>
<organism evidence="1 2">
    <name type="scientific">Tritrichomonas musculus</name>
    <dbReference type="NCBI Taxonomy" id="1915356"/>
    <lineage>
        <taxon>Eukaryota</taxon>
        <taxon>Metamonada</taxon>
        <taxon>Parabasalia</taxon>
        <taxon>Tritrichomonadida</taxon>
        <taxon>Tritrichomonadidae</taxon>
        <taxon>Tritrichomonas</taxon>
    </lineage>
</organism>
<dbReference type="NCBIfam" id="TIGR01509">
    <property type="entry name" value="HAD-SF-IA-v3"/>
    <property type="match status" value="1"/>
</dbReference>
<dbReference type="InterPro" id="IPR006439">
    <property type="entry name" value="HAD-SF_hydro_IA"/>
</dbReference>
<dbReference type="SUPFAM" id="SSF56784">
    <property type="entry name" value="HAD-like"/>
    <property type="match status" value="1"/>
</dbReference>
<dbReference type="Gene3D" id="3.40.50.1000">
    <property type="entry name" value="HAD superfamily/HAD-like"/>
    <property type="match status" value="1"/>
</dbReference>
<sequence length="223" mass="25057">MIWPHKIKAIIFDNDGTLVDSEEAYSKAHLISTGQPLTWDLKVRLMGHSLLEASQITVDECHLNETAEDYGKRFEETLHTLMSQLNLMPGVMEMLTTLKKKGVRMCIATASTENSFKRKVSNHPEMIEFMDHCFTGDHVQKGKPAPDLFLMALHKWEGIKPEEALVFEDSPLGIKAANNAGIPAIFVPDKNLDTESALGNIDAKPLLTIPSLTEFDYSKFIWE</sequence>
<dbReference type="InterPro" id="IPR023198">
    <property type="entry name" value="PGP-like_dom2"/>
</dbReference>
<protein>
    <submittedName>
        <fullName evidence="1">Pseudouridine-5'-phosphatase</fullName>
    </submittedName>
</protein>
<evidence type="ECO:0000313" key="2">
    <source>
        <dbReference type="Proteomes" id="UP001470230"/>
    </source>
</evidence>
<gene>
    <name evidence="1" type="ORF">M9Y10_024521</name>
</gene>
<evidence type="ECO:0000313" key="1">
    <source>
        <dbReference type="EMBL" id="KAK8844308.1"/>
    </source>
</evidence>
<reference evidence="1 2" key="1">
    <citation type="submission" date="2024-04" db="EMBL/GenBank/DDBJ databases">
        <title>Tritrichomonas musculus Genome.</title>
        <authorList>
            <person name="Alves-Ferreira E."/>
            <person name="Grigg M."/>
            <person name="Lorenzi H."/>
            <person name="Galac M."/>
        </authorList>
    </citation>
    <scope>NUCLEOTIDE SEQUENCE [LARGE SCALE GENOMIC DNA]</scope>
    <source>
        <strain evidence="1 2">EAF2021</strain>
    </source>
</reference>
<dbReference type="Gene3D" id="1.10.150.240">
    <property type="entry name" value="Putative phosphatase, domain 2"/>
    <property type="match status" value="1"/>
</dbReference>
<dbReference type="Pfam" id="PF13419">
    <property type="entry name" value="HAD_2"/>
    <property type="match status" value="1"/>
</dbReference>
<keyword evidence="2" id="KW-1185">Reference proteome</keyword>
<proteinExistence type="predicted"/>
<dbReference type="SFLD" id="SFLDG01135">
    <property type="entry name" value="C1.5.6:_HAD__Beta-PGM__Phospha"/>
    <property type="match status" value="1"/>
</dbReference>
<dbReference type="PANTHER" id="PTHR18901:SF38">
    <property type="entry name" value="PSEUDOURIDINE-5'-PHOSPHATASE"/>
    <property type="match status" value="1"/>
</dbReference>
<dbReference type="Proteomes" id="UP001470230">
    <property type="component" value="Unassembled WGS sequence"/>
</dbReference>
<dbReference type="PRINTS" id="PR00413">
    <property type="entry name" value="HADHALOGNASE"/>
</dbReference>
<dbReference type="InterPro" id="IPR041492">
    <property type="entry name" value="HAD_2"/>
</dbReference>
<dbReference type="InterPro" id="IPR023214">
    <property type="entry name" value="HAD_sf"/>
</dbReference>
<accession>A0ABR2HC79</accession>
<dbReference type="SFLD" id="SFLDG01129">
    <property type="entry name" value="C1.5:_HAD__Beta-PGM__Phosphata"/>
    <property type="match status" value="1"/>
</dbReference>